<evidence type="ECO:0000256" key="2">
    <source>
        <dbReference type="SAM" id="MobiDB-lite"/>
    </source>
</evidence>
<evidence type="ECO:0000313" key="5">
    <source>
        <dbReference type="Proteomes" id="UP000324800"/>
    </source>
</evidence>
<feature type="domain" description="Polyketide synthase dehydratase" evidence="3">
    <location>
        <begin position="192"/>
        <end position="265"/>
    </location>
</feature>
<dbReference type="GO" id="GO:0016740">
    <property type="term" value="F:transferase activity"/>
    <property type="evidence" value="ECO:0007669"/>
    <property type="project" value="UniProtKB-KW"/>
</dbReference>
<dbReference type="PANTHER" id="PTHR45681:SF6">
    <property type="entry name" value="POLYKETIDE SYNTHASE 37"/>
    <property type="match status" value="1"/>
</dbReference>
<organism evidence="4 5">
    <name type="scientific">Streblomastix strix</name>
    <dbReference type="NCBI Taxonomy" id="222440"/>
    <lineage>
        <taxon>Eukaryota</taxon>
        <taxon>Metamonada</taxon>
        <taxon>Preaxostyla</taxon>
        <taxon>Oxymonadida</taxon>
        <taxon>Streblomastigidae</taxon>
        <taxon>Streblomastix</taxon>
    </lineage>
</organism>
<evidence type="ECO:0000259" key="3">
    <source>
        <dbReference type="Pfam" id="PF21089"/>
    </source>
</evidence>
<feature type="compositionally biased region" description="Basic and acidic residues" evidence="2">
    <location>
        <begin position="96"/>
        <end position="109"/>
    </location>
</feature>
<reference evidence="4 5" key="1">
    <citation type="submission" date="2019-03" db="EMBL/GenBank/DDBJ databases">
        <title>Single cell metagenomics reveals metabolic interactions within the superorganism composed of flagellate Streblomastix strix and complex community of Bacteroidetes bacteria on its surface.</title>
        <authorList>
            <person name="Treitli S.C."/>
            <person name="Kolisko M."/>
            <person name="Husnik F."/>
            <person name="Keeling P."/>
            <person name="Hampl V."/>
        </authorList>
    </citation>
    <scope>NUCLEOTIDE SEQUENCE [LARGE SCALE GENOMIC DNA]</scope>
    <source>
        <strain evidence="4">ST1C</strain>
    </source>
</reference>
<dbReference type="Proteomes" id="UP000324800">
    <property type="component" value="Unassembled WGS sequence"/>
</dbReference>
<protein>
    <recommendedName>
        <fullName evidence="3">Polyketide synthase dehydratase domain-containing protein</fullName>
    </recommendedName>
</protein>
<dbReference type="InterPro" id="IPR050444">
    <property type="entry name" value="Polyketide_Synthase"/>
</dbReference>
<dbReference type="Pfam" id="PF21089">
    <property type="entry name" value="PKS_DH_N"/>
    <property type="match status" value="1"/>
</dbReference>
<evidence type="ECO:0000256" key="1">
    <source>
        <dbReference type="ARBA" id="ARBA00022679"/>
    </source>
</evidence>
<feature type="non-terminal residue" evidence="4">
    <location>
        <position position="272"/>
    </location>
</feature>
<dbReference type="InterPro" id="IPR049552">
    <property type="entry name" value="PKS_DH_N"/>
</dbReference>
<dbReference type="PANTHER" id="PTHR45681">
    <property type="entry name" value="POLYKETIDE SYNTHASE 44-RELATED"/>
    <property type="match status" value="1"/>
</dbReference>
<accession>A0A5J4UBL5</accession>
<proteinExistence type="predicted"/>
<dbReference type="Gene3D" id="3.10.129.110">
    <property type="entry name" value="Polyketide synthase dehydratase"/>
    <property type="match status" value="1"/>
</dbReference>
<sequence length="272" mass="31488">MHSYQTDQINVDILSSLNRITSRLQQIGTVSAHKPKEEGVQCKGQHLLRDSKYWPCIAAPTLISEDFKEKKALLRSYAQLFVLRYNINFRSSKKEDLIQKKKKSNKSEEQESEDESESDEDNEQLNISKDPTPTPDVNKYKLVSDLPLYGWSRTKCWNESPQQYEHRLGPQWGRNHPIVRIRLDSLIPQQDADISISHIKWVEDHQLQNNIVVPGVTYVECVFSCGEQLFRSGKAFWFRDVKFLNAFYMNKGEVVNVNISCSPIQKEGVVAR</sequence>
<comment type="caution">
    <text evidence="4">The sequence shown here is derived from an EMBL/GenBank/DDBJ whole genome shotgun (WGS) entry which is preliminary data.</text>
</comment>
<name>A0A5J4UBL5_9EUKA</name>
<feature type="region of interest" description="Disordered" evidence="2">
    <location>
        <begin position="96"/>
        <end position="138"/>
    </location>
</feature>
<gene>
    <name evidence="4" type="ORF">EZS28_036872</name>
</gene>
<feature type="compositionally biased region" description="Acidic residues" evidence="2">
    <location>
        <begin position="110"/>
        <end position="123"/>
    </location>
</feature>
<dbReference type="EMBL" id="SNRW01018159">
    <property type="protein sequence ID" value="KAA6367600.1"/>
    <property type="molecule type" value="Genomic_DNA"/>
</dbReference>
<keyword evidence="1" id="KW-0808">Transferase</keyword>
<dbReference type="InterPro" id="IPR042104">
    <property type="entry name" value="PKS_dehydratase_sf"/>
</dbReference>
<evidence type="ECO:0000313" key="4">
    <source>
        <dbReference type="EMBL" id="KAA6367600.1"/>
    </source>
</evidence>
<dbReference type="AlphaFoldDB" id="A0A5J4UBL5"/>